<reference evidence="1 2" key="1">
    <citation type="journal article" date="2013" name="Proc. Natl. Acad. Sci. U.S.A.">
        <title>Fine-scale variation in meiotic recombination in Mimulus inferred from population shotgun sequencing.</title>
        <authorList>
            <person name="Hellsten U."/>
            <person name="Wright K.M."/>
            <person name="Jenkins J."/>
            <person name="Shu S."/>
            <person name="Yuan Y."/>
            <person name="Wessler S.R."/>
            <person name="Schmutz J."/>
            <person name="Willis J.H."/>
            <person name="Rokhsar D.S."/>
        </authorList>
    </citation>
    <scope>NUCLEOTIDE SEQUENCE [LARGE SCALE GENOMIC DNA]</scope>
    <source>
        <strain evidence="2">cv. DUN x IM62</strain>
    </source>
</reference>
<evidence type="ECO:0008006" key="3">
    <source>
        <dbReference type="Google" id="ProtNLM"/>
    </source>
</evidence>
<evidence type="ECO:0000313" key="2">
    <source>
        <dbReference type="Proteomes" id="UP000030748"/>
    </source>
</evidence>
<name>A0A022PV75_ERYGU</name>
<dbReference type="Gene3D" id="3.30.479.30">
    <property type="entry name" value="Band 7 domain"/>
    <property type="match status" value="1"/>
</dbReference>
<dbReference type="InterPro" id="IPR036013">
    <property type="entry name" value="Band_7/SPFH_dom_sf"/>
</dbReference>
<dbReference type="PANTHER" id="PTHR43327:SF10">
    <property type="entry name" value="STOMATIN-LIKE PROTEIN 2, MITOCHONDRIAL"/>
    <property type="match status" value="1"/>
</dbReference>
<dbReference type="EMBL" id="KI632289">
    <property type="protein sequence ID" value="EYU19691.1"/>
    <property type="molecule type" value="Genomic_DNA"/>
</dbReference>
<dbReference type="GO" id="GO:0005739">
    <property type="term" value="C:mitochondrion"/>
    <property type="evidence" value="ECO:0000318"/>
    <property type="project" value="GO_Central"/>
</dbReference>
<proteinExistence type="predicted"/>
<organism evidence="1 2">
    <name type="scientific">Erythranthe guttata</name>
    <name type="common">Yellow monkey flower</name>
    <name type="synonym">Mimulus guttatus</name>
    <dbReference type="NCBI Taxonomy" id="4155"/>
    <lineage>
        <taxon>Eukaryota</taxon>
        <taxon>Viridiplantae</taxon>
        <taxon>Streptophyta</taxon>
        <taxon>Embryophyta</taxon>
        <taxon>Tracheophyta</taxon>
        <taxon>Spermatophyta</taxon>
        <taxon>Magnoliopsida</taxon>
        <taxon>eudicotyledons</taxon>
        <taxon>Gunneridae</taxon>
        <taxon>Pentapetalae</taxon>
        <taxon>asterids</taxon>
        <taxon>lamiids</taxon>
        <taxon>Lamiales</taxon>
        <taxon>Phrymaceae</taxon>
        <taxon>Erythranthe</taxon>
    </lineage>
</organism>
<gene>
    <name evidence="1" type="ORF">MIMGU_mgv1a015519mg</name>
</gene>
<sequence length="155" mass="17283">MLVSYGVKHLKNPLDALIQLAQTTIRSKLRKITIDNTEERNTLNEKIVISINQAARNWGLECRYKITEISSVRRVQSQAERERRVRVLECDGEIGPIIAGAKKVIAAIAEAPEIIVEALLNKNAGVDKVYILKIAEQIAARLQADLSNRKITGTI</sequence>
<dbReference type="AlphaFoldDB" id="A0A022PV75"/>
<accession>A0A022PV75</accession>
<protein>
    <recommendedName>
        <fullName evidence="3">Band 7 domain-containing protein</fullName>
    </recommendedName>
</protein>
<dbReference type="STRING" id="4155.A0A022PV75"/>
<evidence type="ECO:0000313" key="1">
    <source>
        <dbReference type="EMBL" id="EYU19691.1"/>
    </source>
</evidence>
<dbReference type="Proteomes" id="UP000030748">
    <property type="component" value="Unassembled WGS sequence"/>
</dbReference>
<dbReference type="eggNOG" id="KOG2620">
    <property type="taxonomic scope" value="Eukaryota"/>
</dbReference>
<dbReference type="PANTHER" id="PTHR43327">
    <property type="entry name" value="STOMATIN-LIKE PROTEIN 2, MITOCHONDRIAL"/>
    <property type="match status" value="1"/>
</dbReference>
<keyword evidence="2" id="KW-1185">Reference proteome</keyword>
<dbReference type="InterPro" id="IPR050710">
    <property type="entry name" value="Band7/mec-2_domain"/>
</dbReference>
<dbReference type="GO" id="GO:0007005">
    <property type="term" value="P:mitochondrion organization"/>
    <property type="evidence" value="ECO:0000318"/>
    <property type="project" value="GO_Central"/>
</dbReference>
<dbReference type="SUPFAM" id="SSF117892">
    <property type="entry name" value="Band 7/SPFH domain"/>
    <property type="match status" value="1"/>
</dbReference>